<proteinExistence type="inferred from homology"/>
<dbReference type="PANTHER" id="PTHR30469:SF15">
    <property type="entry name" value="HLYD FAMILY OF SECRETION PROTEINS"/>
    <property type="match status" value="1"/>
</dbReference>
<accession>A0ABT2PMY4</accession>
<dbReference type="InterPro" id="IPR058625">
    <property type="entry name" value="MdtA-like_BSH"/>
</dbReference>
<dbReference type="Pfam" id="PF25917">
    <property type="entry name" value="BSH_RND"/>
    <property type="match status" value="1"/>
</dbReference>
<name>A0ABT2PMY4_9BURK</name>
<dbReference type="NCBIfam" id="TIGR01730">
    <property type="entry name" value="RND_mfp"/>
    <property type="match status" value="1"/>
</dbReference>
<dbReference type="Gene3D" id="2.40.30.170">
    <property type="match status" value="1"/>
</dbReference>
<feature type="coiled-coil region" evidence="2">
    <location>
        <begin position="113"/>
        <end position="140"/>
    </location>
</feature>
<dbReference type="InterPro" id="IPR006143">
    <property type="entry name" value="RND_pump_MFP"/>
</dbReference>
<reference evidence="4 5" key="1">
    <citation type="submission" date="2022-09" db="EMBL/GenBank/DDBJ databases">
        <title>Draft genome of isolate Be4.</title>
        <authorList>
            <person name="Sanchez-Castro I."/>
            <person name="Martinez-Rodriguez P."/>
            <person name="Descostes M."/>
            <person name="Merroun M."/>
        </authorList>
    </citation>
    <scope>NUCLEOTIDE SEQUENCE [LARGE SCALE GENOMIC DNA]</scope>
    <source>
        <strain evidence="4 5">Be4</strain>
    </source>
</reference>
<evidence type="ECO:0000259" key="3">
    <source>
        <dbReference type="Pfam" id="PF25917"/>
    </source>
</evidence>
<evidence type="ECO:0000256" key="2">
    <source>
        <dbReference type="SAM" id="Coils"/>
    </source>
</evidence>
<dbReference type="Gene3D" id="1.10.287.470">
    <property type="entry name" value="Helix hairpin bin"/>
    <property type="match status" value="1"/>
</dbReference>
<keyword evidence="2" id="KW-0175">Coiled coil</keyword>
<evidence type="ECO:0000313" key="4">
    <source>
        <dbReference type="EMBL" id="MCT9811840.1"/>
    </source>
</evidence>
<dbReference type="RefSeq" id="WP_261501092.1">
    <property type="nucleotide sequence ID" value="NZ_JAODYH010000007.1"/>
</dbReference>
<keyword evidence="5" id="KW-1185">Reference proteome</keyword>
<dbReference type="PANTHER" id="PTHR30469">
    <property type="entry name" value="MULTIDRUG RESISTANCE PROTEIN MDTA"/>
    <property type="match status" value="1"/>
</dbReference>
<dbReference type="EMBL" id="JAODYH010000007">
    <property type="protein sequence ID" value="MCT9811840.1"/>
    <property type="molecule type" value="Genomic_DNA"/>
</dbReference>
<comment type="similarity">
    <text evidence="1">Belongs to the membrane fusion protein (MFP) (TC 8.A.1) family.</text>
</comment>
<dbReference type="Gene3D" id="2.40.50.100">
    <property type="match status" value="1"/>
</dbReference>
<evidence type="ECO:0000256" key="1">
    <source>
        <dbReference type="ARBA" id="ARBA00009477"/>
    </source>
</evidence>
<organism evidence="4 5">
    <name type="scientific">Acidovorax bellezanensis</name>
    <dbReference type="NCBI Taxonomy" id="2976702"/>
    <lineage>
        <taxon>Bacteria</taxon>
        <taxon>Pseudomonadati</taxon>
        <taxon>Pseudomonadota</taxon>
        <taxon>Betaproteobacteria</taxon>
        <taxon>Burkholderiales</taxon>
        <taxon>Comamonadaceae</taxon>
        <taxon>Acidovorax</taxon>
    </lineage>
</organism>
<feature type="domain" description="Multidrug resistance protein MdtA-like barrel-sandwich hybrid" evidence="3">
    <location>
        <begin position="81"/>
        <end position="211"/>
    </location>
</feature>
<dbReference type="SUPFAM" id="SSF111369">
    <property type="entry name" value="HlyD-like secretion proteins"/>
    <property type="match status" value="1"/>
</dbReference>
<evidence type="ECO:0000313" key="5">
    <source>
        <dbReference type="Proteomes" id="UP001525968"/>
    </source>
</evidence>
<protein>
    <submittedName>
        <fullName evidence="4">Efflux RND transporter periplasmic adaptor subunit</fullName>
    </submittedName>
</protein>
<comment type="caution">
    <text evidence="4">The sequence shown here is derived from an EMBL/GenBank/DDBJ whole genome shotgun (WGS) entry which is preliminary data.</text>
</comment>
<dbReference type="Gene3D" id="2.40.420.20">
    <property type="match status" value="1"/>
</dbReference>
<sequence length="394" mass="41593">MPRRKSQRKRLLWVLVAVLILAFGLGRALLARKAQQQALQAAATPSAVPIRLQPAEVLTVALQTLPQAVPVTGELQALQVAGIKAYAAGTLQDLSVREGDSVTAGQVLARVDATDSNSRLRQAQQEAEAARAQQSIQQRLHSNNQALVEQGFISATALRTSDANLAAAKAHYQSALAAADLARKAASDTVLRSPITGQVARRYVNNGERVAVESKVLDIVDLRQLELQALLSPADSLQVRPGLPARLRLDGSPLEIAATVVRVSPQADITTRSVPVYLRLAPLTAAHGQAPVLRPGLFLQGQIDLDSALAPTQLAIPLDAVRNDQPQPYVQLLVQAADGSDSVAHRTVTLGARALIAGQPWVAVQGLEPGSRVVAASAGALRAGTRVRTDTAAH</sequence>
<gene>
    <name evidence="4" type="ORF">N0K08_14440</name>
</gene>
<dbReference type="Proteomes" id="UP001525968">
    <property type="component" value="Unassembled WGS sequence"/>
</dbReference>